<dbReference type="Proteomes" id="UP000622797">
    <property type="component" value="Unassembled WGS sequence"/>
</dbReference>
<feature type="region of interest" description="Disordered" evidence="1">
    <location>
        <begin position="31"/>
        <end position="67"/>
    </location>
</feature>
<reference evidence="2" key="2">
    <citation type="submission" date="2020-05" db="EMBL/GenBank/DDBJ databases">
        <authorList>
            <person name="Kim H.-S."/>
            <person name="Proctor R.H."/>
            <person name="Brown D.W."/>
        </authorList>
    </citation>
    <scope>NUCLEOTIDE SEQUENCE</scope>
    <source>
        <strain evidence="2">NRRL 20472</strain>
    </source>
</reference>
<dbReference type="EMBL" id="JABEXW010000145">
    <property type="protein sequence ID" value="KAF4969907.1"/>
    <property type="molecule type" value="Genomic_DNA"/>
</dbReference>
<accession>A0A8H4U539</accession>
<feature type="compositionally biased region" description="Basic and acidic residues" evidence="1">
    <location>
        <begin position="31"/>
        <end position="47"/>
    </location>
</feature>
<organism evidence="2 3">
    <name type="scientific">Fusarium sarcochroum</name>
    <dbReference type="NCBI Taxonomy" id="1208366"/>
    <lineage>
        <taxon>Eukaryota</taxon>
        <taxon>Fungi</taxon>
        <taxon>Dikarya</taxon>
        <taxon>Ascomycota</taxon>
        <taxon>Pezizomycotina</taxon>
        <taxon>Sordariomycetes</taxon>
        <taxon>Hypocreomycetidae</taxon>
        <taxon>Hypocreales</taxon>
        <taxon>Nectriaceae</taxon>
        <taxon>Fusarium</taxon>
        <taxon>Fusarium lateritium species complex</taxon>
    </lineage>
</organism>
<dbReference type="CDD" id="cd12148">
    <property type="entry name" value="fungal_TF_MHR"/>
    <property type="match status" value="1"/>
</dbReference>
<keyword evidence="3" id="KW-1185">Reference proteome</keyword>
<dbReference type="InterPro" id="IPR053181">
    <property type="entry name" value="EcdB-like_regulator"/>
</dbReference>
<protein>
    <submittedName>
        <fullName evidence="2">Uncharacterized protein</fullName>
    </submittedName>
</protein>
<name>A0A8H4U539_9HYPO</name>
<proteinExistence type="predicted"/>
<feature type="region of interest" description="Disordered" evidence="1">
    <location>
        <begin position="209"/>
        <end position="257"/>
    </location>
</feature>
<gene>
    <name evidence="2" type="ORF">FSARC_2964</name>
</gene>
<sequence length="723" mass="81482">MENNHVKSAGTLEYHVNIIGRWPKDVAEQMKQRMSKPESRVSSKDEINAMPSLPTGDVSTQPCRSKDAQDRIPVERMAQMEPSGTGWKIRSHSSMPAQEPAIPMEHTTRAGGLLDWPSISVITRPHTELQGIKSTDAYPTRQEMERAGLFEEYDVDVFTFPGCLDFSKSIVDKYVASFKVNILDMHPIINPRDVDDWVYQFRMDLQLPPEEDHRSSRPAVDIKPGLQSTATMGSTRKRSLGQDSCRPSESRPSDLGWSSNSVNSALVLIILALGKVCLYRDKVPGASFQKDPLPYDSSTAPKYGHVYFPDQNPPTRLCLHQSHVEPSPVDMPPNSRHCPRFPELSLSIPPASGPISKKNPKEIPGLDYFTCATRILDSHLNMSETIENAYANIFASLYNGQLARPCESFRCIRRASSIWLTMISSRFEELKEIKCKREMIQNPELNTLTLGFWSLLQLARSDLVAEIDLDQPKLLRDVTYEVEMPYPNMSLLDGFERPVLESFLGQLYLRKHLNIARRMFFSVQDATHICLIKTSSIDDVSKSVSNMDWIPPSFALPEDRSPADNILAARLWAKYWGAQVITFRPFVLQVLGYEHTDRDFTSRPGSTAVSRLSEIHPDIMIGAAKGITALIESTRAFHGLHAERPMITDVFGTAHAGGSQWGNLLVLTAAFKHFGLRSYINEQLLRDLFQRTIRFLQQSAPETSSLLTNMYILMGLAHNLFEA</sequence>
<reference evidence="2" key="1">
    <citation type="journal article" date="2020" name="BMC Genomics">
        <title>Correction to: Identification and distribution of gene clusters required for synthesis of sphingolipid metabolism inhibitors in diverse species of the filamentous fungus Fusarium.</title>
        <authorList>
            <person name="Kim H.S."/>
            <person name="Lohmar J.M."/>
            <person name="Busman M."/>
            <person name="Brown D.W."/>
            <person name="Naumann T.A."/>
            <person name="Divon H.H."/>
            <person name="Lysoe E."/>
            <person name="Uhlig S."/>
            <person name="Proctor R.H."/>
        </authorList>
    </citation>
    <scope>NUCLEOTIDE SEQUENCE</scope>
    <source>
        <strain evidence="2">NRRL 20472</strain>
    </source>
</reference>
<dbReference type="PANTHER" id="PTHR47785">
    <property type="entry name" value="ZN(II)2CYS6 TRANSCRIPTION FACTOR (EUROFUNG)-RELATED-RELATED"/>
    <property type="match status" value="1"/>
</dbReference>
<dbReference type="PANTHER" id="PTHR47785:SF4">
    <property type="entry name" value="ZN(II)2CYS6 TRANSCRIPTION FACTOR (EUROFUNG)"/>
    <property type="match status" value="1"/>
</dbReference>
<evidence type="ECO:0000256" key="1">
    <source>
        <dbReference type="SAM" id="MobiDB-lite"/>
    </source>
</evidence>
<comment type="caution">
    <text evidence="2">The sequence shown here is derived from an EMBL/GenBank/DDBJ whole genome shotgun (WGS) entry which is preliminary data.</text>
</comment>
<evidence type="ECO:0000313" key="2">
    <source>
        <dbReference type="EMBL" id="KAF4969907.1"/>
    </source>
</evidence>
<dbReference type="AlphaFoldDB" id="A0A8H4U539"/>
<evidence type="ECO:0000313" key="3">
    <source>
        <dbReference type="Proteomes" id="UP000622797"/>
    </source>
</evidence>
<dbReference type="OrthoDB" id="5244761at2759"/>